<dbReference type="AlphaFoldDB" id="A0A2G5CZ43"/>
<reference evidence="1 2" key="1">
    <citation type="submission" date="2017-09" db="EMBL/GenBank/DDBJ databases">
        <title>WGS assembly of Aquilegia coerulea Goldsmith.</title>
        <authorList>
            <person name="Hodges S."/>
            <person name="Kramer E."/>
            <person name="Nordborg M."/>
            <person name="Tomkins J."/>
            <person name="Borevitz J."/>
            <person name="Derieg N."/>
            <person name="Yan J."/>
            <person name="Mihaltcheva S."/>
            <person name="Hayes R.D."/>
            <person name="Rokhsar D."/>
        </authorList>
    </citation>
    <scope>NUCLEOTIDE SEQUENCE [LARGE SCALE GENOMIC DNA]</scope>
    <source>
        <strain evidence="2">cv. Goldsmith</strain>
    </source>
</reference>
<dbReference type="OrthoDB" id="1575043at2759"/>
<evidence type="ECO:0000313" key="2">
    <source>
        <dbReference type="Proteomes" id="UP000230069"/>
    </source>
</evidence>
<dbReference type="EMBL" id="KZ305050">
    <property type="protein sequence ID" value="PIA36535.1"/>
    <property type="molecule type" value="Genomic_DNA"/>
</dbReference>
<evidence type="ECO:0000313" key="1">
    <source>
        <dbReference type="EMBL" id="PIA36535.1"/>
    </source>
</evidence>
<gene>
    <name evidence="1" type="ORF">AQUCO_03300016v1</name>
</gene>
<protein>
    <submittedName>
        <fullName evidence="1">Uncharacterized protein</fullName>
    </submittedName>
</protein>
<accession>A0A2G5CZ43</accession>
<proteinExistence type="predicted"/>
<sequence length="118" mass="13540">MKNHLVLLINKRFKMELVNEPLRLDLPLEEAITPRQGQTNDCTIYVGLIMEALTFMNHVQDNVDENLGPKTRAEWAVSIMKDNLRCWTEEYQDLVDKRLGLVLLAMDAPMMISANGKP</sequence>
<dbReference type="Proteomes" id="UP000230069">
    <property type="component" value="Unassembled WGS sequence"/>
</dbReference>
<keyword evidence="2" id="KW-1185">Reference proteome</keyword>
<organism evidence="1 2">
    <name type="scientific">Aquilegia coerulea</name>
    <name type="common">Rocky mountain columbine</name>
    <dbReference type="NCBI Taxonomy" id="218851"/>
    <lineage>
        <taxon>Eukaryota</taxon>
        <taxon>Viridiplantae</taxon>
        <taxon>Streptophyta</taxon>
        <taxon>Embryophyta</taxon>
        <taxon>Tracheophyta</taxon>
        <taxon>Spermatophyta</taxon>
        <taxon>Magnoliopsida</taxon>
        <taxon>Ranunculales</taxon>
        <taxon>Ranunculaceae</taxon>
        <taxon>Thalictroideae</taxon>
        <taxon>Aquilegia</taxon>
    </lineage>
</organism>
<name>A0A2G5CZ43_AQUCA</name>